<feature type="domain" description="NXPE C-terminal" evidence="2">
    <location>
        <begin position="697"/>
        <end position="821"/>
    </location>
</feature>
<dbReference type="GeneID" id="108710266"/>
<dbReference type="STRING" id="8355.A0A1L8GYZ0"/>
<evidence type="ECO:0000259" key="1">
    <source>
        <dbReference type="Pfam" id="PF12733"/>
    </source>
</evidence>
<dbReference type="RefSeq" id="XP_041442338.1">
    <property type="nucleotide sequence ID" value="XM_041586404.1"/>
</dbReference>
<reference evidence="4" key="1">
    <citation type="submission" date="2025-08" db="UniProtKB">
        <authorList>
            <consortium name="RefSeq"/>
        </authorList>
    </citation>
    <scope>IDENTIFICATION</scope>
    <source>
        <strain evidence="4">J_2021</strain>
        <tissue evidence="4">Erythrocytes</tissue>
    </source>
</reference>
<evidence type="ECO:0000313" key="3">
    <source>
        <dbReference type="Proteomes" id="UP000186698"/>
    </source>
</evidence>
<dbReference type="PROSITE" id="PS51257">
    <property type="entry name" value="PROKAR_LIPOPROTEIN"/>
    <property type="match status" value="1"/>
</dbReference>
<dbReference type="AlphaFoldDB" id="A0A1L8GYZ0"/>
<dbReference type="InterPro" id="IPR057106">
    <property type="entry name" value="NXPE4_C"/>
</dbReference>
<name>A0A1L8GYZ0_XENLA</name>
<gene>
    <name evidence="4" type="primary">LOC108710266</name>
</gene>
<dbReference type="KEGG" id="xla:108710266"/>
<accession>A0A1L8GYZ0</accession>
<evidence type="ECO:0000259" key="2">
    <source>
        <dbReference type="Pfam" id="PF24536"/>
    </source>
</evidence>
<dbReference type="Pfam" id="PF24536">
    <property type="entry name" value="NXPE4_C"/>
    <property type="match status" value="1"/>
</dbReference>
<dbReference type="OrthoDB" id="1932925at2759"/>
<evidence type="ECO:0000313" key="4">
    <source>
        <dbReference type="RefSeq" id="XP_041442338.1"/>
    </source>
</evidence>
<dbReference type="Pfam" id="PF12733">
    <property type="entry name" value="Cadherin-like"/>
    <property type="match status" value="1"/>
</dbReference>
<dbReference type="PANTHER" id="PTHR14776">
    <property type="entry name" value="CADHERIN-LIKE AND PC-ESTERASE DOMAIN-CONTAINING PROTEIN 1"/>
    <property type="match status" value="1"/>
</dbReference>
<dbReference type="OMA" id="VHWFLSN"/>
<sequence>MGWRRRFCPSPAVIGLAVAACVFYQSLILIWRRASWKYEEYASDIKAADLNEASKREDCVLAAIKLYRRLKECGESIQHDLISRPTRRIFLYVHPSHGSKEQIVYKDILSPFGSIVLSEDIKDVKAGVKGTINQGLVNTEDIIIYIPPNNSSESDCKKEKDLNQFKKVNIILEVQQLLCQKEKICEMAAKFPELKNLTVCSAQSDAASFRRRDKSPNRRKRRNHNTSSVFKAPLSGHLFQSQDVPVIRSYVLLTSSSPLRAFLHSVGIVQHHPYQHFLPIKLKEFYEQWNPPLQAFITMKEKINTFLLSFGGLSETTSLPVVNRCKECFQLLTVDVRYESLLPVVFEVKNNFHFEGLHAEYMKVKKQILKDAFTFILRNTSSSILEALEVLLELSSLKKDICKTSPILKGLRWEEISVLLSSIQHAHMEAFEMIYPFTLDKLETLRNKFHSKTDTNMKLESIPNMHLVLSQLLKDFHLLINKDSNLHPTVRNSYQTAFQNKQSALSGIHGVKGIIEKNCSYDDNDLPYVRFIFSNPQLVLLPAFNPRIKDYYVEVPFDLLMVEIGAEAVHCDSEVHLEEKEGQRTVAFPLGLGLNQITINVTDKSEPSPIVLRSYRITVHREQRPSLPLFDHYIMCGFVQDCGLIIHPDKPCGLYPLSYFPKAPVKKCESGDAMGQWIVPCLSCTDNRTCDWRAISWYPYKCQHPILIKTELQECMQERKILFIGDSTNRGIMYYLIERVNETLQEWQKSHAMKFYIINKGRTAISYSYYPQFWIEATKRPTFENTLEQLIERSQPVKNSHKTVLVVGGVQWLNSNHMQIIHKVLEREKLLDISVIVKSIGMGFHLPVHGIRSLSTTQIKHLYDDNQLILNMAKLFGYEVVDTLSITMGRYKEFMQGKCGCHFHEVVKSSVSKQQHQKMNLLQNYTFGGEIFPRLQHFQANIKSPYHVLGPVNQVYSEILFSRICTKK</sequence>
<dbReference type="PaxDb" id="8355-A0A1L8GYZ0"/>
<dbReference type="PANTHER" id="PTHR14776:SF1">
    <property type="entry name" value="CADHERIN-LIKE AND PC-ESTERASE DOMAIN-CONTAINING PROTEIN 1"/>
    <property type="match status" value="1"/>
</dbReference>
<keyword evidence="3" id="KW-1185">Reference proteome</keyword>
<dbReference type="Proteomes" id="UP000186698">
    <property type="component" value="Chromosome 3L"/>
</dbReference>
<dbReference type="InterPro" id="IPR025883">
    <property type="entry name" value="Cadherin-like_domain"/>
</dbReference>
<proteinExistence type="predicted"/>
<dbReference type="CTD" id="108710266"/>
<feature type="domain" description="Cadherin-like beta-sandwich-like" evidence="1">
    <location>
        <begin position="539"/>
        <end position="622"/>
    </location>
</feature>
<protein>
    <submittedName>
        <fullName evidence="4">Cadherin-like and PC-esterase domain-containing protein 1</fullName>
    </submittedName>
</protein>
<organism evidence="3 4">
    <name type="scientific">Xenopus laevis</name>
    <name type="common">African clawed frog</name>
    <dbReference type="NCBI Taxonomy" id="8355"/>
    <lineage>
        <taxon>Eukaryota</taxon>
        <taxon>Metazoa</taxon>
        <taxon>Chordata</taxon>
        <taxon>Craniata</taxon>
        <taxon>Vertebrata</taxon>
        <taxon>Euteleostomi</taxon>
        <taxon>Amphibia</taxon>
        <taxon>Batrachia</taxon>
        <taxon>Anura</taxon>
        <taxon>Pipoidea</taxon>
        <taxon>Pipidae</taxon>
        <taxon>Xenopodinae</taxon>
        <taxon>Xenopus</taxon>
        <taxon>Xenopus</taxon>
    </lineage>
</organism>